<feature type="domain" description="HAMP" evidence="9">
    <location>
        <begin position="202"/>
        <end position="255"/>
    </location>
</feature>
<keyword evidence="11" id="KW-1185">Reference proteome</keyword>
<evidence type="ECO:0000256" key="7">
    <source>
        <dbReference type="SAM" id="Phobius"/>
    </source>
</evidence>
<evidence type="ECO:0000256" key="4">
    <source>
        <dbReference type="ARBA" id="ARBA00023224"/>
    </source>
</evidence>
<dbReference type="Proteomes" id="UP000281813">
    <property type="component" value="Unassembled WGS sequence"/>
</dbReference>
<evidence type="ECO:0000256" key="1">
    <source>
        <dbReference type="ARBA" id="ARBA00004236"/>
    </source>
</evidence>
<dbReference type="Pfam" id="PF00015">
    <property type="entry name" value="MCPsignal"/>
    <property type="match status" value="1"/>
</dbReference>
<dbReference type="InterPro" id="IPR003660">
    <property type="entry name" value="HAMP_dom"/>
</dbReference>
<dbReference type="OrthoDB" id="2010115at2"/>
<comment type="caution">
    <text evidence="10">The sequence shown here is derived from an EMBL/GenBank/DDBJ whole genome shotgun (WGS) entry which is preliminary data.</text>
</comment>
<feature type="transmembrane region" description="Helical" evidence="7">
    <location>
        <begin position="18"/>
        <end position="36"/>
    </location>
</feature>
<dbReference type="PROSITE" id="PS50111">
    <property type="entry name" value="CHEMOTAXIS_TRANSDUC_2"/>
    <property type="match status" value="1"/>
</dbReference>
<evidence type="ECO:0000256" key="5">
    <source>
        <dbReference type="ARBA" id="ARBA00029447"/>
    </source>
</evidence>
<dbReference type="SMART" id="SM00283">
    <property type="entry name" value="MA"/>
    <property type="match status" value="1"/>
</dbReference>
<sequence>MIKKLKNIFTQTSLRTRLLIPFLAIMIIVVALYGYTSYIQAKDIAMNTIEDRLQRETQLMGYIAENLHFTYVSDEAYFMQQLNVNVRTQEEQLKNDGIESDFFYIVDGSVQAFQVSEDTLPSINNSIVNNINEKNNGQFTDTIDGEEYLISFQKMDEIGGSYVLIVPTNSFMGPVHNMGYGSIAISLASILISAIIIILFVRTLTKPLDKLRSTMREVRTGNLSHAEDLKTTIPEFVSLHKSYNAMITHMRNMIHELKGATIKLDQTGEDLKVSSENTLQSSQDLTESINIVKLGAEQTANSSEDSVTSSLAMKKQVENMIENMNTVFTNSDSMNKAAELGEKNIITLINTIRSFEDDFKHLMITIRNLNNNSQDIAKLVGLIQGIAEQTKLLSLNASIEAARAGEAGKGFSVVANEVGKLATQSASAASEITTSISNMKGFTQDVTEEFGKMLTKTNENIDMANGTKHSFDELMQNISEVSSKLHDIQGVLHHLKDELPDLDKTAEAFASISQETLASTEEMLASSEHQHQQTQRTHDIGLKLTQLSKELSAISGQFN</sequence>
<dbReference type="RefSeq" id="WP_121134666.1">
    <property type="nucleotide sequence ID" value="NZ_JBHUFK010000027.1"/>
</dbReference>
<evidence type="ECO:0000313" key="10">
    <source>
        <dbReference type="EMBL" id="RKQ11833.1"/>
    </source>
</evidence>
<evidence type="ECO:0000256" key="6">
    <source>
        <dbReference type="PROSITE-ProRule" id="PRU00284"/>
    </source>
</evidence>
<keyword evidence="7" id="KW-1133">Transmembrane helix</keyword>
<evidence type="ECO:0000313" key="11">
    <source>
        <dbReference type="Proteomes" id="UP000281813"/>
    </source>
</evidence>
<dbReference type="PANTHER" id="PTHR32089">
    <property type="entry name" value="METHYL-ACCEPTING CHEMOTAXIS PROTEIN MCPB"/>
    <property type="match status" value="1"/>
</dbReference>
<feature type="domain" description="Methyl-accepting transducer" evidence="8">
    <location>
        <begin position="274"/>
        <end position="524"/>
    </location>
</feature>
<evidence type="ECO:0000256" key="3">
    <source>
        <dbReference type="ARBA" id="ARBA00023136"/>
    </source>
</evidence>
<accession>A0A494YRD6</accession>
<keyword evidence="3 7" id="KW-0472">Membrane</keyword>
<evidence type="ECO:0000256" key="2">
    <source>
        <dbReference type="ARBA" id="ARBA00022475"/>
    </source>
</evidence>
<dbReference type="InterPro" id="IPR004089">
    <property type="entry name" value="MCPsignal_dom"/>
</dbReference>
<gene>
    <name evidence="10" type="ORF">D8M05_19205</name>
</gene>
<feature type="transmembrane region" description="Helical" evidence="7">
    <location>
        <begin position="180"/>
        <end position="201"/>
    </location>
</feature>
<protein>
    <submittedName>
        <fullName evidence="10">Methyl-accepting chemotaxis protein</fullName>
    </submittedName>
</protein>
<evidence type="ECO:0000259" key="9">
    <source>
        <dbReference type="PROSITE" id="PS50885"/>
    </source>
</evidence>
<dbReference type="Gene3D" id="6.10.340.10">
    <property type="match status" value="1"/>
</dbReference>
<dbReference type="Gene3D" id="1.10.287.950">
    <property type="entry name" value="Methyl-accepting chemotaxis protein"/>
    <property type="match status" value="1"/>
</dbReference>
<proteinExistence type="inferred from homology"/>
<dbReference type="AlphaFoldDB" id="A0A494YRD6"/>
<name>A0A494YRD6_9BACI</name>
<dbReference type="PROSITE" id="PS50885">
    <property type="entry name" value="HAMP"/>
    <property type="match status" value="1"/>
</dbReference>
<comment type="similarity">
    <text evidence="5">Belongs to the methyl-accepting chemotaxis (MCP) protein family.</text>
</comment>
<dbReference type="SUPFAM" id="SSF58104">
    <property type="entry name" value="Methyl-accepting chemotaxis protein (MCP) signaling domain"/>
    <property type="match status" value="1"/>
</dbReference>
<dbReference type="GO" id="GO:0007165">
    <property type="term" value="P:signal transduction"/>
    <property type="evidence" value="ECO:0007669"/>
    <property type="project" value="UniProtKB-KW"/>
</dbReference>
<reference evidence="10 11" key="1">
    <citation type="journal article" date="2015" name="Antonie Van Leeuwenhoek">
        <title>Oceanobacillus bengalensis sp. nov., a bacterium isolated from seawater of the Bay of Bengal.</title>
        <authorList>
            <person name="Yongchang O."/>
            <person name="Xiang W."/>
            <person name="Wang G."/>
        </authorList>
    </citation>
    <scope>NUCLEOTIDE SEQUENCE [LARGE SCALE GENOMIC DNA]</scope>
    <source>
        <strain evidence="10 11">MCCC 1K00260</strain>
    </source>
</reference>
<organism evidence="10 11">
    <name type="scientific">Oceanobacillus bengalensis</name>
    <dbReference type="NCBI Taxonomy" id="1435466"/>
    <lineage>
        <taxon>Bacteria</taxon>
        <taxon>Bacillati</taxon>
        <taxon>Bacillota</taxon>
        <taxon>Bacilli</taxon>
        <taxon>Bacillales</taxon>
        <taxon>Bacillaceae</taxon>
        <taxon>Oceanobacillus</taxon>
    </lineage>
</organism>
<keyword evidence="7" id="KW-0812">Transmembrane</keyword>
<dbReference type="EMBL" id="RBZO01000053">
    <property type="protein sequence ID" value="RKQ11833.1"/>
    <property type="molecule type" value="Genomic_DNA"/>
</dbReference>
<keyword evidence="4 6" id="KW-0807">Transducer</keyword>
<comment type="subcellular location">
    <subcellularLocation>
        <location evidence="1">Cell membrane</location>
    </subcellularLocation>
</comment>
<evidence type="ECO:0000259" key="8">
    <source>
        <dbReference type="PROSITE" id="PS50111"/>
    </source>
</evidence>
<dbReference type="PANTHER" id="PTHR32089:SF112">
    <property type="entry name" value="LYSOZYME-LIKE PROTEIN-RELATED"/>
    <property type="match status" value="1"/>
</dbReference>
<keyword evidence="2" id="KW-1003">Cell membrane</keyword>
<dbReference type="GO" id="GO:0005886">
    <property type="term" value="C:plasma membrane"/>
    <property type="evidence" value="ECO:0007669"/>
    <property type="project" value="UniProtKB-SubCell"/>
</dbReference>